<reference evidence="1 2" key="1">
    <citation type="submission" date="2015-04" db="EMBL/GenBank/DDBJ databases">
        <authorList>
            <person name="Syromyatnikov M.Y."/>
            <person name="Popov V.N."/>
        </authorList>
    </citation>
    <scope>NUCLEOTIDE SEQUENCE [LARGE SCALE GENOMIC DNA]</scope>
</reference>
<sequence>MYRKGITYVINVHDYAPSKLENSLPWFSLPRRRLLNIFRNFQVIPKHSEFDRFSREICMNSETCVEVQLYMNVLENFEVVLKFIEVQQRAKRSRKASDGIGANDFTLNVMLPFKQDSKTDTRTLLE</sequence>
<evidence type="ECO:0000313" key="2">
    <source>
        <dbReference type="Proteomes" id="UP000183832"/>
    </source>
</evidence>
<gene>
    <name evidence="1" type="ORF">CLUMA_CG008600</name>
</gene>
<protein>
    <submittedName>
        <fullName evidence="1">CLUMA_CG008600, isoform A</fullName>
    </submittedName>
</protein>
<dbReference type="Proteomes" id="UP000183832">
    <property type="component" value="Unassembled WGS sequence"/>
</dbReference>
<name>A0A1J1I5V6_9DIPT</name>
<dbReference type="EMBL" id="CVRI01000040">
    <property type="protein sequence ID" value="CRK95122.1"/>
    <property type="molecule type" value="Genomic_DNA"/>
</dbReference>
<accession>A0A1J1I5V6</accession>
<proteinExistence type="predicted"/>
<organism evidence="1 2">
    <name type="scientific">Clunio marinus</name>
    <dbReference type="NCBI Taxonomy" id="568069"/>
    <lineage>
        <taxon>Eukaryota</taxon>
        <taxon>Metazoa</taxon>
        <taxon>Ecdysozoa</taxon>
        <taxon>Arthropoda</taxon>
        <taxon>Hexapoda</taxon>
        <taxon>Insecta</taxon>
        <taxon>Pterygota</taxon>
        <taxon>Neoptera</taxon>
        <taxon>Endopterygota</taxon>
        <taxon>Diptera</taxon>
        <taxon>Nematocera</taxon>
        <taxon>Chironomoidea</taxon>
        <taxon>Chironomidae</taxon>
        <taxon>Clunio</taxon>
    </lineage>
</organism>
<keyword evidence="2" id="KW-1185">Reference proteome</keyword>
<evidence type="ECO:0000313" key="1">
    <source>
        <dbReference type="EMBL" id="CRK95122.1"/>
    </source>
</evidence>
<dbReference type="AlphaFoldDB" id="A0A1J1I5V6"/>